<dbReference type="Pfam" id="PF02810">
    <property type="entry name" value="SEC-C"/>
    <property type="match status" value="1"/>
</dbReference>
<reference evidence="1" key="1">
    <citation type="submission" date="2020-08" db="EMBL/GenBank/DDBJ databases">
        <title>Genome public.</title>
        <authorList>
            <person name="Liu C."/>
            <person name="Sun Q."/>
        </authorList>
    </citation>
    <scope>NUCLEOTIDE SEQUENCE</scope>
    <source>
        <strain evidence="1">NSJ-12</strain>
    </source>
</reference>
<protein>
    <submittedName>
        <fullName evidence="1">SEC-C domain-containing protein</fullName>
    </submittedName>
</protein>
<evidence type="ECO:0000313" key="2">
    <source>
        <dbReference type="Proteomes" id="UP000655830"/>
    </source>
</evidence>
<dbReference type="SUPFAM" id="SSF103642">
    <property type="entry name" value="Sec-C motif"/>
    <property type="match status" value="1"/>
</dbReference>
<dbReference type="Gene3D" id="3.10.450.50">
    <property type="match status" value="1"/>
</dbReference>
<keyword evidence="2" id="KW-1185">Reference proteome</keyword>
<comment type="caution">
    <text evidence="1">The sequence shown here is derived from an EMBL/GenBank/DDBJ whole genome shotgun (WGS) entry which is preliminary data.</text>
</comment>
<accession>A0A926ICV3</accession>
<sequence>MTLFKQWDNYGEDAKARSTEEYKKVVERYLTMERNVYSELLSNVNEVVEGTVAELATRFAMTEVEFVGFVDGINESLKAGAYDLDTLTSESVVKLDFDLKKLYWNMLDAQADWLYNLPQWDELLSKEERQAIKNDYKKSKTVVIGKKIGRNDACPCGSGKKYKQCCINK</sequence>
<name>A0A926ICV3_9FIRM</name>
<gene>
    <name evidence="1" type="ORF">H8718_01415</name>
</gene>
<dbReference type="InterPro" id="IPR004027">
    <property type="entry name" value="SEC_C_motif"/>
</dbReference>
<dbReference type="PANTHER" id="PTHR33747">
    <property type="entry name" value="UPF0225 PROTEIN SCO1677"/>
    <property type="match status" value="1"/>
</dbReference>
<dbReference type="EMBL" id="JACRSY010000002">
    <property type="protein sequence ID" value="MBC8578199.1"/>
    <property type="molecule type" value="Genomic_DNA"/>
</dbReference>
<dbReference type="AlphaFoldDB" id="A0A926ICV3"/>
<dbReference type="PANTHER" id="PTHR33747:SF1">
    <property type="entry name" value="ADENYLATE CYCLASE-ASSOCIATED CAP C-TERMINAL DOMAIN-CONTAINING PROTEIN"/>
    <property type="match status" value="1"/>
</dbReference>
<dbReference type="RefSeq" id="WP_177669222.1">
    <property type="nucleotide sequence ID" value="NZ_JACRSY010000002.1"/>
</dbReference>
<organism evidence="1 2">
    <name type="scientific">Zhenhengia yiwuensis</name>
    <dbReference type="NCBI Taxonomy" id="2763666"/>
    <lineage>
        <taxon>Bacteria</taxon>
        <taxon>Bacillati</taxon>
        <taxon>Bacillota</taxon>
        <taxon>Clostridia</taxon>
        <taxon>Lachnospirales</taxon>
        <taxon>Lachnospiraceae</taxon>
        <taxon>Zhenhengia</taxon>
    </lineage>
</organism>
<dbReference type="NCBIfam" id="NF004088">
    <property type="entry name" value="PRK05590.1"/>
    <property type="match status" value="1"/>
</dbReference>
<dbReference type="Proteomes" id="UP000655830">
    <property type="component" value="Unassembled WGS sequence"/>
</dbReference>
<evidence type="ECO:0000313" key="1">
    <source>
        <dbReference type="EMBL" id="MBC8578199.1"/>
    </source>
</evidence>
<proteinExistence type="predicted"/>